<keyword evidence="4" id="KW-0282">Flagellum</keyword>
<dbReference type="AlphaFoldDB" id="A0A2N5CF44"/>
<dbReference type="Gene3D" id="1.20.58.300">
    <property type="entry name" value="FlgN-like"/>
    <property type="match status" value="1"/>
</dbReference>
<name>A0A2N5CF44_9BURK</name>
<dbReference type="GO" id="GO:0044780">
    <property type="term" value="P:bacterial-type flagellum assembly"/>
    <property type="evidence" value="ECO:0007669"/>
    <property type="project" value="InterPro"/>
</dbReference>
<reference evidence="4 5" key="1">
    <citation type="submission" date="2017-12" db="EMBL/GenBank/DDBJ databases">
        <title>Genome sequence of the active heterotrophic nitrifier-denitrifier, Cupriavidus pauculus UM1.</title>
        <authorList>
            <person name="Putonti C."/>
            <person name="Castignetti D."/>
        </authorList>
    </citation>
    <scope>NUCLEOTIDE SEQUENCE [LARGE SCALE GENOMIC DNA]</scope>
    <source>
        <strain evidence="4 5">UM1</strain>
    </source>
</reference>
<evidence type="ECO:0000256" key="3">
    <source>
        <dbReference type="ARBA" id="ARBA00022795"/>
    </source>
</evidence>
<dbReference type="InterPro" id="IPR036679">
    <property type="entry name" value="FlgN-like_sf"/>
</dbReference>
<dbReference type="InterPro" id="IPR007809">
    <property type="entry name" value="FlgN-like"/>
</dbReference>
<dbReference type="Pfam" id="PF05130">
    <property type="entry name" value="FlgN"/>
    <property type="match status" value="1"/>
</dbReference>
<sequence>MSQAALIQSLSVEANAIAAFGRTLSEERDAIKRQDFQALSELLNKKMELAQALTRASATREAQMIALGLRMGDGGLLVGREVEPAVVEAWRKVVFFAHKAKDANDLNGAIVNAHLEFTQEAIQVLRQGGMVPNEMYGRDGKAQAAASGVSLAAG</sequence>
<comment type="similarity">
    <text evidence="2">Belongs to the FlgN family.</text>
</comment>
<protein>
    <submittedName>
        <fullName evidence="4">Flagellar protein FlgN</fullName>
    </submittedName>
</protein>
<keyword evidence="4" id="KW-0966">Cell projection</keyword>
<dbReference type="RefSeq" id="WP_101681408.1">
    <property type="nucleotide sequence ID" value="NZ_PJRP01000003.1"/>
</dbReference>
<dbReference type="OrthoDB" id="8964823at2"/>
<evidence type="ECO:0000313" key="5">
    <source>
        <dbReference type="Proteomes" id="UP000234341"/>
    </source>
</evidence>
<evidence type="ECO:0000256" key="2">
    <source>
        <dbReference type="ARBA" id="ARBA00007703"/>
    </source>
</evidence>
<evidence type="ECO:0000313" key="4">
    <source>
        <dbReference type="EMBL" id="PLQ00843.1"/>
    </source>
</evidence>
<keyword evidence="4" id="KW-0969">Cilium</keyword>
<proteinExistence type="inferred from homology"/>
<dbReference type="SUPFAM" id="SSF140566">
    <property type="entry name" value="FlgN-like"/>
    <property type="match status" value="1"/>
</dbReference>
<gene>
    <name evidence="4" type="ORF">CYJ10_10455</name>
</gene>
<accession>A0A2N5CF44</accession>
<organism evidence="4 5">
    <name type="scientific">Cupriavidus pauculus</name>
    <dbReference type="NCBI Taxonomy" id="82633"/>
    <lineage>
        <taxon>Bacteria</taxon>
        <taxon>Pseudomonadati</taxon>
        <taxon>Pseudomonadota</taxon>
        <taxon>Betaproteobacteria</taxon>
        <taxon>Burkholderiales</taxon>
        <taxon>Burkholderiaceae</taxon>
        <taxon>Cupriavidus</taxon>
    </lineage>
</organism>
<comment type="function">
    <text evidence="1">Required for the efficient initiation of filament assembly.</text>
</comment>
<keyword evidence="3" id="KW-1005">Bacterial flagellum biogenesis</keyword>
<dbReference type="STRING" id="82633.GCA_000974605_03291"/>
<dbReference type="EMBL" id="PJRP01000003">
    <property type="protein sequence ID" value="PLQ00843.1"/>
    <property type="molecule type" value="Genomic_DNA"/>
</dbReference>
<evidence type="ECO:0000256" key="1">
    <source>
        <dbReference type="ARBA" id="ARBA00002397"/>
    </source>
</evidence>
<comment type="caution">
    <text evidence="4">The sequence shown here is derived from an EMBL/GenBank/DDBJ whole genome shotgun (WGS) entry which is preliminary data.</text>
</comment>
<dbReference type="Proteomes" id="UP000234341">
    <property type="component" value="Unassembled WGS sequence"/>
</dbReference>